<feature type="domain" description="Malonyl-CoA:ACP transacylase (MAT)" evidence="8">
    <location>
        <begin position="7"/>
        <end position="304"/>
    </location>
</feature>
<reference evidence="9 10" key="1">
    <citation type="submission" date="2015-11" db="EMBL/GenBank/DDBJ databases">
        <title>Evidence for parallel genomic evolution in an endosymbiosis of termite gut flagellates.</title>
        <authorList>
            <person name="Zheng H."/>
        </authorList>
    </citation>
    <scope>NUCLEOTIDE SEQUENCE [LARGE SCALE GENOMIC DNA]</scope>
    <source>
        <strain evidence="9 10">CET450</strain>
    </source>
</reference>
<protein>
    <recommendedName>
        <fullName evidence="2 6">Malonyl CoA-acyl carrier protein transacylase</fullName>
        <ecNumber evidence="1 6">2.3.1.39</ecNumber>
    </recommendedName>
</protein>
<dbReference type="InterPro" id="IPR050858">
    <property type="entry name" value="Mal-CoA-ACP_Trans/PKS_FabD"/>
</dbReference>
<evidence type="ECO:0000259" key="8">
    <source>
        <dbReference type="SMART" id="SM00827"/>
    </source>
</evidence>
<accession>A0A1E5IKN9</accession>
<evidence type="ECO:0000256" key="6">
    <source>
        <dbReference type="PIRNR" id="PIRNR000446"/>
    </source>
</evidence>
<dbReference type="PANTHER" id="PTHR42681">
    <property type="entry name" value="MALONYL-COA-ACYL CARRIER PROTEIN TRANSACYLASE, MITOCHONDRIAL"/>
    <property type="match status" value="1"/>
</dbReference>
<feature type="active site" evidence="7">
    <location>
        <position position="199"/>
    </location>
</feature>
<keyword evidence="3 6" id="KW-0808">Transferase</keyword>
<dbReference type="EMBL" id="LNVX01000291">
    <property type="protein sequence ID" value="OEG70713.1"/>
    <property type="molecule type" value="Genomic_DNA"/>
</dbReference>
<dbReference type="FunFam" id="3.30.70.250:FF:000001">
    <property type="entry name" value="Malonyl CoA-acyl carrier protein transacylase"/>
    <property type="match status" value="1"/>
</dbReference>
<dbReference type="Proteomes" id="UP000095237">
    <property type="component" value="Unassembled WGS sequence"/>
</dbReference>
<name>A0A1E5IKN9_ENDTX</name>
<evidence type="ECO:0000256" key="1">
    <source>
        <dbReference type="ARBA" id="ARBA00013258"/>
    </source>
</evidence>
<dbReference type="InterPro" id="IPR001227">
    <property type="entry name" value="Ac_transferase_dom_sf"/>
</dbReference>
<evidence type="ECO:0000313" key="9">
    <source>
        <dbReference type="EMBL" id="OEG70713.1"/>
    </source>
</evidence>
<dbReference type="InterPro" id="IPR016035">
    <property type="entry name" value="Acyl_Trfase/lysoPLipase"/>
</dbReference>
<dbReference type="GO" id="GO:0005829">
    <property type="term" value="C:cytosol"/>
    <property type="evidence" value="ECO:0007669"/>
    <property type="project" value="TreeGrafter"/>
</dbReference>
<organism evidence="9 10">
    <name type="scientific">Endomicrobium trichonymphae</name>
    <dbReference type="NCBI Taxonomy" id="1408204"/>
    <lineage>
        <taxon>Bacteria</taxon>
        <taxon>Pseudomonadati</taxon>
        <taxon>Elusimicrobiota</taxon>
        <taxon>Endomicrobiia</taxon>
        <taxon>Endomicrobiales</taxon>
        <taxon>Endomicrobiaceae</taxon>
        <taxon>Candidatus Endomicrobiellum</taxon>
    </lineage>
</organism>
<dbReference type="SMART" id="SM00827">
    <property type="entry name" value="PKS_AT"/>
    <property type="match status" value="1"/>
</dbReference>
<dbReference type="SUPFAM" id="SSF52151">
    <property type="entry name" value="FabD/lysophospholipase-like"/>
    <property type="match status" value="1"/>
</dbReference>
<keyword evidence="10" id="KW-1185">Reference proteome</keyword>
<comment type="catalytic activity">
    <reaction evidence="5 6">
        <text>holo-[ACP] + malonyl-CoA = malonyl-[ACP] + CoA</text>
        <dbReference type="Rhea" id="RHEA:41792"/>
        <dbReference type="Rhea" id="RHEA-COMP:9623"/>
        <dbReference type="Rhea" id="RHEA-COMP:9685"/>
        <dbReference type="ChEBI" id="CHEBI:57287"/>
        <dbReference type="ChEBI" id="CHEBI:57384"/>
        <dbReference type="ChEBI" id="CHEBI:64479"/>
        <dbReference type="ChEBI" id="CHEBI:78449"/>
        <dbReference type="EC" id="2.3.1.39"/>
    </reaction>
</comment>
<keyword evidence="4 6" id="KW-0012">Acyltransferase</keyword>
<dbReference type="EC" id="2.3.1.39" evidence="1 6"/>
<evidence type="ECO:0000256" key="5">
    <source>
        <dbReference type="ARBA" id="ARBA00048462"/>
    </source>
</evidence>
<dbReference type="InterPro" id="IPR014043">
    <property type="entry name" value="Acyl_transferase_dom"/>
</dbReference>
<dbReference type="GO" id="GO:0006633">
    <property type="term" value="P:fatty acid biosynthetic process"/>
    <property type="evidence" value="ECO:0007669"/>
    <property type="project" value="TreeGrafter"/>
</dbReference>
<evidence type="ECO:0000256" key="7">
    <source>
        <dbReference type="PIRSR" id="PIRSR000446-1"/>
    </source>
</evidence>
<gene>
    <name evidence="9" type="ORF">ATZ36_17220</name>
</gene>
<sequence>MSKIALMFPGQGVQTVGLGKDLYDKYLKAKEVIDLAGDELKNIIFNGTEEILKLTEYAQPAIFTVSMAAFEVFKESYGLSDDEFVSAGHSLGEYSALCAAGFFSFKNGLAMVTARGKFIQKVSAKTPGTMAAIIGMKKSDVKDLCRRASDVGICEAVNFNSPGQIVIAGTVSAVNKAIEFAAAAGAAKTVILNVSGPFHSSIMSPASDDMSKELEKYSFNTPSFGVYTNCDASLTTDASVIKEKLVKQIKSPVKWDEIVHNIIKSGCDKFVEIGPGKVLSGLLRKIDRSKKALNVEDSASLQKTLEELSK</sequence>
<comment type="caution">
    <text evidence="9">The sequence shown here is derived from an EMBL/GenBank/DDBJ whole genome shotgun (WGS) entry which is preliminary data.</text>
</comment>
<evidence type="ECO:0000313" key="10">
    <source>
        <dbReference type="Proteomes" id="UP000095237"/>
    </source>
</evidence>
<evidence type="ECO:0000256" key="3">
    <source>
        <dbReference type="ARBA" id="ARBA00022679"/>
    </source>
</evidence>
<dbReference type="GO" id="GO:0004314">
    <property type="term" value="F:[acyl-carrier-protein] S-malonyltransferase activity"/>
    <property type="evidence" value="ECO:0007669"/>
    <property type="project" value="UniProtKB-EC"/>
</dbReference>
<dbReference type="Gene3D" id="3.40.366.10">
    <property type="entry name" value="Malonyl-Coenzyme A Acyl Carrier Protein, domain 2"/>
    <property type="match status" value="1"/>
</dbReference>
<dbReference type="InterPro" id="IPR024925">
    <property type="entry name" value="Malonyl_CoA-ACP_transAc"/>
</dbReference>
<evidence type="ECO:0000256" key="4">
    <source>
        <dbReference type="ARBA" id="ARBA00023315"/>
    </source>
</evidence>
<dbReference type="PIRSF" id="PIRSF000446">
    <property type="entry name" value="Mct"/>
    <property type="match status" value="1"/>
</dbReference>
<comment type="similarity">
    <text evidence="6">Belongs to the fabD family.</text>
</comment>
<dbReference type="Pfam" id="PF00698">
    <property type="entry name" value="Acyl_transf_1"/>
    <property type="match status" value="1"/>
</dbReference>
<dbReference type="PANTHER" id="PTHR42681:SF1">
    <property type="entry name" value="MALONYL-COA-ACYL CARRIER PROTEIN TRANSACYLASE, MITOCHONDRIAL"/>
    <property type="match status" value="1"/>
</dbReference>
<evidence type="ECO:0000256" key="2">
    <source>
        <dbReference type="ARBA" id="ARBA00018953"/>
    </source>
</evidence>
<dbReference type="SUPFAM" id="SSF55048">
    <property type="entry name" value="Probable ACP-binding domain of malonyl-CoA ACP transacylase"/>
    <property type="match status" value="1"/>
</dbReference>
<dbReference type="InterPro" id="IPR004410">
    <property type="entry name" value="Malonyl_CoA-ACP_transAc_FabD"/>
</dbReference>
<dbReference type="AlphaFoldDB" id="A0A1E5IKN9"/>
<feature type="active site" evidence="7">
    <location>
        <position position="90"/>
    </location>
</feature>
<proteinExistence type="inferred from homology"/>
<dbReference type="InterPro" id="IPR016036">
    <property type="entry name" value="Malonyl_transacylase_ACP-bd"/>
</dbReference>
<dbReference type="Gene3D" id="3.30.70.250">
    <property type="entry name" value="Malonyl-CoA ACP transacylase, ACP-binding"/>
    <property type="match status" value="1"/>
</dbReference>
<dbReference type="NCBIfam" id="TIGR00128">
    <property type="entry name" value="fabD"/>
    <property type="match status" value="1"/>
</dbReference>